<dbReference type="PANTHER" id="PTHR48005:SF16">
    <property type="entry name" value="MDIS1-INTERACTING RECEPTOR LIKE KINASE 2-LIKE ISOFORM X1"/>
    <property type="match status" value="1"/>
</dbReference>
<evidence type="ECO:0000256" key="2">
    <source>
        <dbReference type="ARBA" id="ARBA00022527"/>
    </source>
</evidence>
<evidence type="ECO:0000256" key="6">
    <source>
        <dbReference type="ARBA" id="ARBA00022840"/>
    </source>
</evidence>
<dbReference type="AlphaFoldDB" id="A0A059ARZ6"/>
<evidence type="ECO:0000256" key="7">
    <source>
        <dbReference type="ARBA" id="ARBA00047899"/>
    </source>
</evidence>
<gene>
    <name evidence="9" type="ORF">EUGRSUZ_I02257</name>
</gene>
<evidence type="ECO:0000256" key="4">
    <source>
        <dbReference type="ARBA" id="ARBA00022741"/>
    </source>
</evidence>
<evidence type="ECO:0000256" key="1">
    <source>
        <dbReference type="ARBA" id="ARBA00012513"/>
    </source>
</evidence>
<dbReference type="InParanoid" id="A0A059ARZ6"/>
<evidence type="ECO:0000256" key="5">
    <source>
        <dbReference type="ARBA" id="ARBA00022777"/>
    </source>
</evidence>
<keyword evidence="5" id="KW-0418">Kinase</keyword>
<proteinExistence type="predicted"/>
<organism evidence="9">
    <name type="scientific">Eucalyptus grandis</name>
    <name type="common">Flooded gum</name>
    <dbReference type="NCBI Taxonomy" id="71139"/>
    <lineage>
        <taxon>Eukaryota</taxon>
        <taxon>Viridiplantae</taxon>
        <taxon>Streptophyta</taxon>
        <taxon>Embryophyta</taxon>
        <taxon>Tracheophyta</taxon>
        <taxon>Spermatophyta</taxon>
        <taxon>Magnoliopsida</taxon>
        <taxon>eudicotyledons</taxon>
        <taxon>Gunneridae</taxon>
        <taxon>Pentapetalae</taxon>
        <taxon>rosids</taxon>
        <taxon>malvids</taxon>
        <taxon>Myrtales</taxon>
        <taxon>Myrtaceae</taxon>
        <taxon>Myrtoideae</taxon>
        <taxon>Eucalypteae</taxon>
        <taxon>Eucalyptus</taxon>
    </lineage>
</organism>
<dbReference type="InterPro" id="IPR051420">
    <property type="entry name" value="Ser_Thr_Kinases_DiverseReg"/>
</dbReference>
<comment type="catalytic activity">
    <reaction evidence="8">
        <text>L-seryl-[protein] + ATP = O-phospho-L-seryl-[protein] + ADP + H(+)</text>
        <dbReference type="Rhea" id="RHEA:17989"/>
        <dbReference type="Rhea" id="RHEA-COMP:9863"/>
        <dbReference type="Rhea" id="RHEA-COMP:11604"/>
        <dbReference type="ChEBI" id="CHEBI:15378"/>
        <dbReference type="ChEBI" id="CHEBI:29999"/>
        <dbReference type="ChEBI" id="CHEBI:30616"/>
        <dbReference type="ChEBI" id="CHEBI:83421"/>
        <dbReference type="ChEBI" id="CHEBI:456216"/>
        <dbReference type="EC" id="2.7.11.1"/>
    </reaction>
</comment>
<sequence>MGKHPAEIISVLSTSKGEEIMLLDMLDQRLPIPRKSSVAKNIVQAMSLALACSSADPKSRPTMKQVSGAILAQKIPIVEPFHAVSLAQLRHNLFRTSTFSWSS</sequence>
<reference evidence="9" key="1">
    <citation type="submission" date="2013-07" db="EMBL/GenBank/DDBJ databases">
        <title>The genome of Eucalyptus grandis.</title>
        <authorList>
            <person name="Schmutz J."/>
            <person name="Hayes R."/>
            <person name="Myburg A."/>
            <person name="Tuskan G."/>
            <person name="Grattapaglia D."/>
            <person name="Rokhsar D.S."/>
        </authorList>
    </citation>
    <scope>NUCLEOTIDE SEQUENCE</scope>
    <source>
        <tissue evidence="9">Leaf extractions</tissue>
    </source>
</reference>
<dbReference type="EC" id="2.7.11.1" evidence="1"/>
<dbReference type="PANTHER" id="PTHR48005">
    <property type="entry name" value="LEUCINE RICH REPEAT KINASE 2"/>
    <property type="match status" value="1"/>
</dbReference>
<keyword evidence="3" id="KW-0808">Transferase</keyword>
<protein>
    <recommendedName>
        <fullName evidence="1">non-specific serine/threonine protein kinase</fullName>
        <ecNumber evidence="1">2.7.11.1</ecNumber>
    </recommendedName>
</protein>
<dbReference type="GO" id="GO:0005524">
    <property type="term" value="F:ATP binding"/>
    <property type="evidence" value="ECO:0007669"/>
    <property type="project" value="UniProtKB-KW"/>
</dbReference>
<dbReference type="GO" id="GO:0004674">
    <property type="term" value="F:protein serine/threonine kinase activity"/>
    <property type="evidence" value="ECO:0007669"/>
    <property type="project" value="UniProtKB-KW"/>
</dbReference>
<comment type="catalytic activity">
    <reaction evidence="7">
        <text>L-threonyl-[protein] + ATP = O-phospho-L-threonyl-[protein] + ADP + H(+)</text>
        <dbReference type="Rhea" id="RHEA:46608"/>
        <dbReference type="Rhea" id="RHEA-COMP:11060"/>
        <dbReference type="Rhea" id="RHEA-COMP:11605"/>
        <dbReference type="ChEBI" id="CHEBI:15378"/>
        <dbReference type="ChEBI" id="CHEBI:30013"/>
        <dbReference type="ChEBI" id="CHEBI:30616"/>
        <dbReference type="ChEBI" id="CHEBI:61977"/>
        <dbReference type="ChEBI" id="CHEBI:456216"/>
        <dbReference type="EC" id="2.7.11.1"/>
    </reaction>
</comment>
<accession>A0A059ARZ6</accession>
<name>A0A059ARZ6_EUCGR</name>
<dbReference type="EMBL" id="KK198761">
    <property type="protein sequence ID" value="KCW56529.1"/>
    <property type="molecule type" value="Genomic_DNA"/>
</dbReference>
<keyword evidence="6" id="KW-0067">ATP-binding</keyword>
<dbReference type="STRING" id="71139.A0A059ARZ6"/>
<keyword evidence="2" id="KW-0723">Serine/threonine-protein kinase</keyword>
<keyword evidence="4" id="KW-0547">Nucleotide-binding</keyword>
<evidence type="ECO:0000313" key="9">
    <source>
        <dbReference type="EMBL" id="KCW56529.1"/>
    </source>
</evidence>
<dbReference type="Gramene" id="KCW56529">
    <property type="protein sequence ID" value="KCW56529"/>
    <property type="gene ID" value="EUGRSUZ_I02257"/>
</dbReference>
<evidence type="ECO:0000256" key="3">
    <source>
        <dbReference type="ARBA" id="ARBA00022679"/>
    </source>
</evidence>
<evidence type="ECO:0000256" key="8">
    <source>
        <dbReference type="ARBA" id="ARBA00048679"/>
    </source>
</evidence>